<accession>A0A553N9C8</accession>
<feature type="region of interest" description="Disordered" evidence="3">
    <location>
        <begin position="1"/>
        <end position="26"/>
    </location>
</feature>
<dbReference type="GO" id="GO:0035099">
    <property type="term" value="P:hemocyte migration"/>
    <property type="evidence" value="ECO:0007669"/>
    <property type="project" value="UniProtKB-ARBA"/>
</dbReference>
<feature type="region of interest" description="Disordered" evidence="3">
    <location>
        <begin position="326"/>
        <end position="362"/>
    </location>
</feature>
<dbReference type="OrthoDB" id="6378925at2759"/>
<dbReference type="PROSITE" id="PS51419">
    <property type="entry name" value="RAB"/>
    <property type="match status" value="1"/>
</dbReference>
<reference evidence="4 5" key="1">
    <citation type="journal article" date="2018" name="Nat. Ecol. Evol.">
        <title>Genomic signatures of mitonuclear coevolution across populations of Tigriopus californicus.</title>
        <authorList>
            <person name="Barreto F.S."/>
            <person name="Watson E.T."/>
            <person name="Lima T.G."/>
            <person name="Willett C.S."/>
            <person name="Edmands S."/>
            <person name="Li W."/>
            <person name="Burton R.S."/>
        </authorList>
    </citation>
    <scope>NUCLEOTIDE SEQUENCE [LARGE SCALE GENOMIC DNA]</scope>
    <source>
        <strain evidence="4 5">San Diego</strain>
    </source>
</reference>
<evidence type="ECO:0000313" key="4">
    <source>
        <dbReference type="EMBL" id="TRY62032.1"/>
    </source>
</evidence>
<evidence type="ECO:0000256" key="3">
    <source>
        <dbReference type="SAM" id="MobiDB-lite"/>
    </source>
</evidence>
<protein>
    <submittedName>
        <fullName evidence="4">Uncharacterized protein</fullName>
    </submittedName>
</protein>
<keyword evidence="1" id="KW-0547">Nucleotide-binding</keyword>
<dbReference type="STRING" id="6832.A0A553N9C8"/>
<keyword evidence="2" id="KW-0342">GTP-binding</keyword>
<sequence>MGIVNLPDNHSMIDRPVSGNKDWHGQHPKLSCRPIAKDMEHSRPIPTNSCSLAVVGDPKVGKTSLINRVISGKYLDQPNGIGSIGRKEPLRWNFNVAGKSVDYSIWDFSGTTHADLTVIDPHSKNGTDFTRVFQQLDVVLLCYDIADPDTLFSALNCWVPKIKTLTLSKEKMANDVPIILVGCQSDARQERDSPGSTIPHPNVAASRRPLSFNRDHPPPVSANQALKLSQQSGCSLYVETSAKECSRSAISAFEVAALVTLGQLQQHMPLLQSSPAPPIPPKAVKISPPVPPKPRRAVSHMALNKENIYTPEPLKQKSVSKANIFPSSPKLSLKTSKNRSSASLLSLSSQRTPKIPRKSGKHERMITIKCQRLNSAKEYEEVEVEVPEPVYETLRYQNDPNGARQEIALNKAKKNTFTAKIRNMFLKT</sequence>
<dbReference type="GO" id="GO:0007264">
    <property type="term" value="P:small GTPase-mediated signal transduction"/>
    <property type="evidence" value="ECO:0007669"/>
    <property type="project" value="InterPro"/>
</dbReference>
<dbReference type="GO" id="GO:0001667">
    <property type="term" value="P:ameboidal-type cell migration"/>
    <property type="evidence" value="ECO:0007669"/>
    <property type="project" value="UniProtKB-ARBA"/>
</dbReference>
<dbReference type="InterPro" id="IPR003578">
    <property type="entry name" value="Small_GTPase_Rho"/>
</dbReference>
<gene>
    <name evidence="4" type="ORF">TCAL_08402</name>
</gene>
<evidence type="ECO:0000256" key="2">
    <source>
        <dbReference type="ARBA" id="ARBA00023134"/>
    </source>
</evidence>
<dbReference type="PRINTS" id="PR00449">
    <property type="entry name" value="RASTRNSFRMNG"/>
</dbReference>
<dbReference type="Gene3D" id="3.40.50.300">
    <property type="entry name" value="P-loop containing nucleotide triphosphate hydrolases"/>
    <property type="match status" value="1"/>
</dbReference>
<dbReference type="GO" id="GO:0035006">
    <property type="term" value="P:melanization defense response"/>
    <property type="evidence" value="ECO:0007669"/>
    <property type="project" value="UniProtKB-ARBA"/>
</dbReference>
<comment type="caution">
    <text evidence="4">The sequence shown here is derived from an EMBL/GenBank/DDBJ whole genome shotgun (WGS) entry which is preliminary data.</text>
</comment>
<dbReference type="SMART" id="SM00175">
    <property type="entry name" value="RAB"/>
    <property type="match status" value="1"/>
</dbReference>
<dbReference type="Proteomes" id="UP000318571">
    <property type="component" value="Chromosome 8"/>
</dbReference>
<dbReference type="Pfam" id="PF00071">
    <property type="entry name" value="Ras"/>
    <property type="match status" value="1"/>
</dbReference>
<dbReference type="EMBL" id="VCGU01000459">
    <property type="protein sequence ID" value="TRY62032.1"/>
    <property type="molecule type" value="Genomic_DNA"/>
</dbReference>
<dbReference type="AlphaFoldDB" id="A0A553N9C8"/>
<dbReference type="GO" id="GO:0022412">
    <property type="term" value="P:cellular process involved in reproduction in multicellular organism"/>
    <property type="evidence" value="ECO:0007669"/>
    <property type="project" value="UniProtKB-ARBA"/>
</dbReference>
<evidence type="ECO:0000256" key="1">
    <source>
        <dbReference type="ARBA" id="ARBA00022741"/>
    </source>
</evidence>
<dbReference type="PROSITE" id="PS51420">
    <property type="entry name" value="RHO"/>
    <property type="match status" value="1"/>
</dbReference>
<dbReference type="GO" id="GO:0005525">
    <property type="term" value="F:GTP binding"/>
    <property type="evidence" value="ECO:0007669"/>
    <property type="project" value="UniProtKB-KW"/>
</dbReference>
<feature type="region of interest" description="Disordered" evidence="3">
    <location>
        <begin position="188"/>
        <end position="222"/>
    </location>
</feature>
<dbReference type="GO" id="GO:0003924">
    <property type="term" value="F:GTPase activity"/>
    <property type="evidence" value="ECO:0007669"/>
    <property type="project" value="InterPro"/>
</dbReference>
<dbReference type="PROSITE" id="PS51421">
    <property type="entry name" value="RAS"/>
    <property type="match status" value="1"/>
</dbReference>
<keyword evidence="5" id="KW-1185">Reference proteome</keyword>
<dbReference type="InterPro" id="IPR001806">
    <property type="entry name" value="Small_GTPase"/>
</dbReference>
<dbReference type="GO" id="GO:0003006">
    <property type="term" value="P:developmental process involved in reproduction"/>
    <property type="evidence" value="ECO:0007669"/>
    <property type="project" value="UniProtKB-ARBA"/>
</dbReference>
<feature type="compositionally biased region" description="Low complexity" evidence="3">
    <location>
        <begin position="326"/>
        <end position="349"/>
    </location>
</feature>
<dbReference type="SMART" id="SM00174">
    <property type="entry name" value="RHO"/>
    <property type="match status" value="1"/>
</dbReference>
<dbReference type="PANTHER" id="PTHR24072">
    <property type="entry name" value="RHO FAMILY GTPASE"/>
    <property type="match status" value="1"/>
</dbReference>
<evidence type="ECO:0000313" key="5">
    <source>
        <dbReference type="Proteomes" id="UP000318571"/>
    </source>
</evidence>
<proteinExistence type="predicted"/>
<name>A0A553N9C8_TIGCA</name>
<dbReference type="InterPro" id="IPR027417">
    <property type="entry name" value="P-loop_NTPase"/>
</dbReference>
<dbReference type="SUPFAM" id="SSF52540">
    <property type="entry name" value="P-loop containing nucleoside triphosphate hydrolases"/>
    <property type="match status" value="1"/>
</dbReference>
<organism evidence="4 5">
    <name type="scientific">Tigriopus californicus</name>
    <name type="common">Marine copepod</name>
    <dbReference type="NCBI Taxonomy" id="6832"/>
    <lineage>
        <taxon>Eukaryota</taxon>
        <taxon>Metazoa</taxon>
        <taxon>Ecdysozoa</taxon>
        <taxon>Arthropoda</taxon>
        <taxon>Crustacea</taxon>
        <taxon>Multicrustacea</taxon>
        <taxon>Hexanauplia</taxon>
        <taxon>Copepoda</taxon>
        <taxon>Harpacticoida</taxon>
        <taxon>Harpacticidae</taxon>
        <taxon>Tigriopus</taxon>
    </lineage>
</organism>